<keyword evidence="2" id="KW-1185">Reference proteome</keyword>
<dbReference type="OrthoDB" id="243242at2759"/>
<protein>
    <submittedName>
        <fullName evidence="1">Putative dynein heavy chain</fullName>
    </submittedName>
</protein>
<dbReference type="AlphaFoldDB" id="A0A1X0P4M0"/>
<dbReference type="EMBL" id="NBCO01000005">
    <property type="protein sequence ID" value="ORC91593.1"/>
    <property type="molecule type" value="Genomic_DNA"/>
</dbReference>
<reference evidence="1 2" key="1">
    <citation type="submission" date="2017-03" db="EMBL/GenBank/DDBJ databases">
        <title>An alternative strategy for trypanosome survival in the mammalian bloodstream revealed through genome and transcriptome analysis of the ubiquitous bovine parasite Trypanosoma (Megatrypanum) theileri.</title>
        <authorList>
            <person name="Kelly S."/>
            <person name="Ivens A."/>
            <person name="Mott A."/>
            <person name="O'Neill E."/>
            <person name="Emms D."/>
            <person name="Macleod O."/>
            <person name="Voorheis P."/>
            <person name="Matthews J."/>
            <person name="Matthews K."/>
            <person name="Carrington M."/>
        </authorList>
    </citation>
    <scope>NUCLEOTIDE SEQUENCE [LARGE SCALE GENOMIC DNA]</scope>
    <source>
        <strain evidence="1">Edinburgh</strain>
    </source>
</reference>
<gene>
    <name evidence="1" type="ORF">TM35_000051890</name>
</gene>
<proteinExistence type="predicted"/>
<dbReference type="VEuPathDB" id="TriTrypDB:TM35_000051890"/>
<organism evidence="1 2">
    <name type="scientific">Trypanosoma theileri</name>
    <dbReference type="NCBI Taxonomy" id="67003"/>
    <lineage>
        <taxon>Eukaryota</taxon>
        <taxon>Discoba</taxon>
        <taxon>Euglenozoa</taxon>
        <taxon>Kinetoplastea</taxon>
        <taxon>Metakinetoplastina</taxon>
        <taxon>Trypanosomatida</taxon>
        <taxon>Trypanosomatidae</taxon>
        <taxon>Trypanosoma</taxon>
    </lineage>
</organism>
<sequence>MRVEGDAGTLRRTYTRSMPTVLRPFSLLQESMQDVKTQWYAVITELSGSVETINTADIRAALCRVERIASQLKAIKQELVPLLNRHTSCGGSGEESSFLQYCHWATTLNINSNTNTSNNTEMNEKREVMRLSLCVWVWSVCMATILNDFEFLSASLSFLSCCNLFEDASDEMTLSEVSAFFSAGESTVGISHLTDKELLCTCELLYRLYTRDDAAAEISIGRTISLLENCKKSSSSSSSLLLLDGDNREWDMDKNDFGAVPCMASWVATEDYGKLSAFLLQSLTTTNTSNTTNENDRSSFSTPPLLLLFTQLMNNMVVHRQLLQSEFHKVWRPIIDINPSISSTTTAAGNTGTCTSSWLNSMEKRKLAVCSILQRESLPPRSAWPLPTALVDSIFCVSLKE</sequence>
<accession>A0A1X0P4M0</accession>
<dbReference type="RefSeq" id="XP_028885659.1">
    <property type="nucleotide sequence ID" value="XM_029022844.1"/>
</dbReference>
<evidence type="ECO:0000313" key="1">
    <source>
        <dbReference type="EMBL" id="ORC91593.1"/>
    </source>
</evidence>
<name>A0A1X0P4M0_9TRYP</name>
<dbReference type="Proteomes" id="UP000192257">
    <property type="component" value="Unassembled WGS sequence"/>
</dbReference>
<evidence type="ECO:0000313" key="2">
    <source>
        <dbReference type="Proteomes" id="UP000192257"/>
    </source>
</evidence>
<dbReference type="GeneID" id="39982624"/>
<comment type="caution">
    <text evidence="1">The sequence shown here is derived from an EMBL/GenBank/DDBJ whole genome shotgun (WGS) entry which is preliminary data.</text>
</comment>